<evidence type="ECO:0000256" key="2">
    <source>
        <dbReference type="ARBA" id="ARBA00022723"/>
    </source>
</evidence>
<protein>
    <recommendedName>
        <fullName evidence="4">CENP-V/GFA domain-containing protein</fullName>
    </recommendedName>
</protein>
<dbReference type="AlphaFoldDB" id="A0A5S9NH80"/>
<accession>A0A5S9NH80</accession>
<dbReference type="InterPro" id="IPR006913">
    <property type="entry name" value="CENP-V/GFA"/>
</dbReference>
<name>A0A5S9NH80_9HYPH</name>
<dbReference type="EMBL" id="CACSAS010000001">
    <property type="protein sequence ID" value="CAA0089094.1"/>
    <property type="molecule type" value="Genomic_DNA"/>
</dbReference>
<dbReference type="InterPro" id="IPR011057">
    <property type="entry name" value="Mss4-like_sf"/>
</dbReference>
<feature type="domain" description="CENP-V/GFA" evidence="4">
    <location>
        <begin position="24"/>
        <end position="132"/>
    </location>
</feature>
<evidence type="ECO:0000256" key="3">
    <source>
        <dbReference type="ARBA" id="ARBA00022833"/>
    </source>
</evidence>
<dbReference type="RefSeq" id="WP_159598019.1">
    <property type="nucleotide sequence ID" value="NZ_CACSAS010000001.1"/>
</dbReference>
<keyword evidence="6" id="KW-1185">Reference proteome</keyword>
<keyword evidence="2" id="KW-0479">Metal-binding</keyword>
<evidence type="ECO:0000313" key="6">
    <source>
        <dbReference type="Proteomes" id="UP000433050"/>
    </source>
</evidence>
<reference evidence="5 6" key="1">
    <citation type="submission" date="2019-12" db="EMBL/GenBank/DDBJ databases">
        <authorList>
            <person name="Reyes-Prieto M."/>
        </authorList>
    </citation>
    <scope>NUCLEOTIDE SEQUENCE [LARGE SCALE GENOMIC DNA]</scope>
    <source>
        <strain evidence="5">HF14-78462</strain>
    </source>
</reference>
<evidence type="ECO:0000259" key="4">
    <source>
        <dbReference type="PROSITE" id="PS51891"/>
    </source>
</evidence>
<dbReference type="Gene3D" id="2.170.150.70">
    <property type="match status" value="1"/>
</dbReference>
<dbReference type="InterPro" id="IPR052355">
    <property type="entry name" value="CENP-V-like"/>
</dbReference>
<keyword evidence="3" id="KW-0862">Zinc</keyword>
<dbReference type="GO" id="GO:0016846">
    <property type="term" value="F:carbon-sulfur lyase activity"/>
    <property type="evidence" value="ECO:0007669"/>
    <property type="project" value="InterPro"/>
</dbReference>
<organism evidence="5 6">
    <name type="scientific">Starkeya nomas</name>
    <dbReference type="NCBI Taxonomy" id="2666134"/>
    <lineage>
        <taxon>Bacteria</taxon>
        <taxon>Pseudomonadati</taxon>
        <taxon>Pseudomonadota</taxon>
        <taxon>Alphaproteobacteria</taxon>
        <taxon>Hyphomicrobiales</taxon>
        <taxon>Xanthobacteraceae</taxon>
        <taxon>Starkeya</taxon>
    </lineage>
</organism>
<comment type="similarity">
    <text evidence="1">Belongs to the Gfa family.</text>
</comment>
<dbReference type="SUPFAM" id="SSF51316">
    <property type="entry name" value="Mss4-like"/>
    <property type="match status" value="1"/>
</dbReference>
<dbReference type="PANTHER" id="PTHR28620">
    <property type="entry name" value="CENTROMERE PROTEIN V"/>
    <property type="match status" value="1"/>
</dbReference>
<dbReference type="PANTHER" id="PTHR28620:SF1">
    <property type="entry name" value="CENP-V_GFA DOMAIN-CONTAINING PROTEIN"/>
    <property type="match status" value="1"/>
</dbReference>
<dbReference type="GO" id="GO:0046872">
    <property type="term" value="F:metal ion binding"/>
    <property type="evidence" value="ECO:0007669"/>
    <property type="project" value="UniProtKB-KW"/>
</dbReference>
<dbReference type="Proteomes" id="UP000433050">
    <property type="component" value="Unassembled WGS sequence"/>
</dbReference>
<evidence type="ECO:0000256" key="1">
    <source>
        <dbReference type="ARBA" id="ARBA00005495"/>
    </source>
</evidence>
<gene>
    <name evidence="5" type="ORF">STARVERO_00863</name>
</gene>
<proteinExistence type="inferred from homology"/>
<dbReference type="Pfam" id="PF04828">
    <property type="entry name" value="GFA"/>
    <property type="match status" value="1"/>
</dbReference>
<dbReference type="PROSITE" id="PS51891">
    <property type="entry name" value="CENP_V_GFA"/>
    <property type="match status" value="1"/>
</dbReference>
<sequence length="136" mass="14263">MSTDQETGAVTTDDVSQPAPLRRFSGSCHCGAVHFETSLDLSKAIACNCSICTTKGLILAFAPTSGFALLSGEDKLKEYRFNRHVISHLFCAACGVESFARGTAPDGSAMVAVNVRALHGVDLAELSPTPFNGRAA</sequence>
<evidence type="ECO:0000313" key="5">
    <source>
        <dbReference type="EMBL" id="CAA0089094.1"/>
    </source>
</evidence>